<proteinExistence type="predicted"/>
<name>A0ABT7H6E1_9ACTN</name>
<feature type="transmembrane region" description="Helical" evidence="1">
    <location>
        <begin position="12"/>
        <end position="37"/>
    </location>
</feature>
<dbReference type="Proteomes" id="UP001223390">
    <property type="component" value="Unassembled WGS sequence"/>
</dbReference>
<evidence type="ECO:0000256" key="1">
    <source>
        <dbReference type="SAM" id="Phobius"/>
    </source>
</evidence>
<accession>A0ABT7H6E1</accession>
<evidence type="ECO:0000313" key="3">
    <source>
        <dbReference type="Proteomes" id="UP001223390"/>
    </source>
</evidence>
<keyword evidence="1" id="KW-0472">Membrane</keyword>
<organism evidence="2 3">
    <name type="scientific">Streptomyces katrae</name>
    <dbReference type="NCBI Taxonomy" id="68223"/>
    <lineage>
        <taxon>Bacteria</taxon>
        <taxon>Bacillati</taxon>
        <taxon>Actinomycetota</taxon>
        <taxon>Actinomycetes</taxon>
        <taxon>Kitasatosporales</taxon>
        <taxon>Streptomycetaceae</taxon>
        <taxon>Streptomyces</taxon>
    </lineage>
</organism>
<keyword evidence="3" id="KW-1185">Reference proteome</keyword>
<feature type="transmembrane region" description="Helical" evidence="1">
    <location>
        <begin position="49"/>
        <end position="72"/>
    </location>
</feature>
<feature type="transmembrane region" description="Helical" evidence="1">
    <location>
        <begin position="188"/>
        <end position="210"/>
    </location>
</feature>
<comment type="caution">
    <text evidence="2">The sequence shown here is derived from an EMBL/GenBank/DDBJ whole genome shotgun (WGS) entry which is preliminary data.</text>
</comment>
<evidence type="ECO:0000313" key="2">
    <source>
        <dbReference type="EMBL" id="MDK9501126.1"/>
    </source>
</evidence>
<dbReference type="Pfam" id="PF14023">
    <property type="entry name" value="Bestrophin-like"/>
    <property type="match status" value="1"/>
</dbReference>
<reference evidence="2 3" key="1">
    <citation type="submission" date="2023-05" db="EMBL/GenBank/DDBJ databases">
        <title>Sequencing and Assembly of Streptomyces sp. NP73.</title>
        <authorList>
            <person name="Konwar A.N."/>
            <person name="Saikia K."/>
            <person name="Thakur D."/>
        </authorList>
    </citation>
    <scope>NUCLEOTIDE SEQUENCE [LARGE SCALE GENOMIC DNA]</scope>
    <source>
        <strain evidence="2 3">NP73</strain>
    </source>
</reference>
<sequence length="261" mass="28353">MKLWLLNHLPTTWLALLVVGGVIVLALVGSVLATRFFPVLAAGENNDMVGVVLGMFGAIYGIILAFVIVNLWTDLQTAETVVAAEASAVSQIVRDADAFPPATRDAVHACVRDYVHTVVERQWPLMTVGRGDAAVTSHAVDGMYRVLADYEPRSFSEQSFYQEALDSLNDVAAQRRARISESHNELPALLQVLIFGGAAVIILITLLYGVRDRRVRLLFVGSVAALIGFSLLLVIVLDCPFTGDMSVSPQPFKASALARFW</sequence>
<dbReference type="InterPro" id="IPR025333">
    <property type="entry name" value="DUF4239"/>
</dbReference>
<feature type="transmembrane region" description="Helical" evidence="1">
    <location>
        <begin position="217"/>
        <end position="237"/>
    </location>
</feature>
<keyword evidence="1" id="KW-1133">Transmembrane helix</keyword>
<dbReference type="EMBL" id="JASITI010000090">
    <property type="protein sequence ID" value="MDK9501126.1"/>
    <property type="molecule type" value="Genomic_DNA"/>
</dbReference>
<protein>
    <submittedName>
        <fullName evidence="2">DUF4239 domain-containing protein</fullName>
    </submittedName>
</protein>
<dbReference type="RefSeq" id="WP_285346550.1">
    <property type="nucleotide sequence ID" value="NZ_JASITI010000090.1"/>
</dbReference>
<keyword evidence="1" id="KW-0812">Transmembrane</keyword>
<gene>
    <name evidence="2" type="ORF">QEZ40_007498</name>
</gene>